<dbReference type="Gene3D" id="2.40.128.20">
    <property type="match status" value="1"/>
</dbReference>
<sequence length="131" mass="15083">MSWFAGKKYKRVKCENIFELIKSPNANEQIIRLLTDSPPVIAFNKTGETNLTLSILTDEKNFHFNFIIGQEHEMEKRDGSKIKYLYEIIGDNVLKQTVKMPDGKTAYFTREFTETDSKTVKLSLSGAKLEQ</sequence>
<evidence type="ECO:0000313" key="1">
    <source>
        <dbReference type="EMBL" id="KPJ12667.1"/>
    </source>
</evidence>
<accession>A0A0N1I6R5</accession>
<proteinExistence type="predicted"/>
<gene>
    <name evidence="1" type="ORF">RR48_03053</name>
</gene>
<dbReference type="AlphaFoldDB" id="A0A0N1I6R5"/>
<dbReference type="InParanoid" id="A0A0N1I6R5"/>
<organism evidence="1 2">
    <name type="scientific">Papilio machaon</name>
    <name type="common">Old World swallowtail butterfly</name>
    <dbReference type="NCBI Taxonomy" id="76193"/>
    <lineage>
        <taxon>Eukaryota</taxon>
        <taxon>Metazoa</taxon>
        <taxon>Ecdysozoa</taxon>
        <taxon>Arthropoda</taxon>
        <taxon>Hexapoda</taxon>
        <taxon>Insecta</taxon>
        <taxon>Pterygota</taxon>
        <taxon>Neoptera</taxon>
        <taxon>Endopterygota</taxon>
        <taxon>Lepidoptera</taxon>
        <taxon>Glossata</taxon>
        <taxon>Ditrysia</taxon>
        <taxon>Papilionoidea</taxon>
        <taxon>Papilionidae</taxon>
        <taxon>Papilioninae</taxon>
        <taxon>Papilio</taxon>
    </lineage>
</organism>
<name>A0A0N1I6R5_PAPMA</name>
<reference evidence="1 2" key="1">
    <citation type="journal article" date="2015" name="Nat. Commun.">
        <title>Outbred genome sequencing and CRISPR/Cas9 gene editing in butterflies.</title>
        <authorList>
            <person name="Li X."/>
            <person name="Fan D."/>
            <person name="Zhang W."/>
            <person name="Liu G."/>
            <person name="Zhang L."/>
            <person name="Zhao L."/>
            <person name="Fang X."/>
            <person name="Chen L."/>
            <person name="Dong Y."/>
            <person name="Chen Y."/>
            <person name="Ding Y."/>
            <person name="Zhao R."/>
            <person name="Feng M."/>
            <person name="Zhu Y."/>
            <person name="Feng Y."/>
            <person name="Jiang X."/>
            <person name="Zhu D."/>
            <person name="Xiang H."/>
            <person name="Feng X."/>
            <person name="Li S."/>
            <person name="Wang J."/>
            <person name="Zhang G."/>
            <person name="Kronforst M.R."/>
            <person name="Wang W."/>
        </authorList>
    </citation>
    <scope>NUCLEOTIDE SEQUENCE [LARGE SCALE GENOMIC DNA]</scope>
    <source>
        <strain evidence="1">Ya'a_city_454_Pm</strain>
        <tissue evidence="1">Whole body</tissue>
    </source>
</reference>
<evidence type="ECO:0000313" key="2">
    <source>
        <dbReference type="Proteomes" id="UP000053240"/>
    </source>
</evidence>
<keyword evidence="2" id="KW-1185">Reference proteome</keyword>
<dbReference type="Proteomes" id="UP000053240">
    <property type="component" value="Unassembled WGS sequence"/>
</dbReference>
<dbReference type="SUPFAM" id="SSF50814">
    <property type="entry name" value="Lipocalins"/>
    <property type="match status" value="1"/>
</dbReference>
<dbReference type="InterPro" id="IPR012674">
    <property type="entry name" value="Calycin"/>
</dbReference>
<protein>
    <submittedName>
        <fullName evidence="1">Uncharacterized protein</fullName>
    </submittedName>
</protein>
<dbReference type="EMBL" id="KQ460711">
    <property type="protein sequence ID" value="KPJ12667.1"/>
    <property type="molecule type" value="Genomic_DNA"/>
</dbReference>